<dbReference type="EMBL" id="CP087977">
    <property type="protein sequence ID" value="UUZ44979.1"/>
    <property type="molecule type" value="Genomic_DNA"/>
</dbReference>
<name>A0AC61U4L5_9MICO</name>
<gene>
    <name evidence="1" type="ORF">LP422_00935</name>
</gene>
<evidence type="ECO:0000313" key="1">
    <source>
        <dbReference type="EMBL" id="UUZ44979.1"/>
    </source>
</evidence>
<proteinExistence type="predicted"/>
<accession>A0AC61U4L5</accession>
<protein>
    <submittedName>
        <fullName evidence="1">Redoxin domain-containing protein</fullName>
    </submittedName>
</protein>
<reference evidence="1" key="1">
    <citation type="submission" date="2021-11" db="EMBL/GenBank/DDBJ databases">
        <title>Study of the species diversity of bacterial strains isolated from a unique natural object - Shulgan-Tash cave (Bashkiria).</title>
        <authorList>
            <person name="Sazanova A.L."/>
            <person name="Chirak E.R."/>
            <person name="Safronova V.I."/>
        </authorList>
    </citation>
    <scope>NUCLEOTIDE SEQUENCE</scope>
    <source>
        <strain evidence="1">P1</strain>
    </source>
</reference>
<sequence length="247" mass="26130">MSRRKVTDDGAGTPLEERAAPAHDSSMQPLDGSIEEAAVPVLATVGARRRSRAVLWWIGGLVLTVVVGLGAVLGARLGTDPTLVSSPLIGKPAPDLEWPYLERDGALQLADLRGEVVVVNFWASWCVPCRTEHAELVAAADAYADAGAGVRFVGVNYRDQKATAVAFLDELGRGERYEYVVDSGSKGAVDFGVYGVPETFIIDREGTIVAKIVGASNFSLLASTLDKVLANKTPGEIVNGPVQKEAN</sequence>
<dbReference type="Proteomes" id="UP001059663">
    <property type="component" value="Chromosome"/>
</dbReference>
<organism evidence="1 2">
    <name type="scientific">Janibacter limosus</name>
    <dbReference type="NCBI Taxonomy" id="53458"/>
    <lineage>
        <taxon>Bacteria</taxon>
        <taxon>Bacillati</taxon>
        <taxon>Actinomycetota</taxon>
        <taxon>Actinomycetes</taxon>
        <taxon>Micrococcales</taxon>
        <taxon>Intrasporangiaceae</taxon>
        <taxon>Janibacter</taxon>
    </lineage>
</organism>
<evidence type="ECO:0000313" key="2">
    <source>
        <dbReference type="Proteomes" id="UP001059663"/>
    </source>
</evidence>